<evidence type="ECO:0000256" key="3">
    <source>
        <dbReference type="ARBA" id="ARBA00022741"/>
    </source>
</evidence>
<dbReference type="SUPFAM" id="SSF52540">
    <property type="entry name" value="P-loop containing nucleoside triphosphate hydrolases"/>
    <property type="match status" value="1"/>
</dbReference>
<evidence type="ECO:0000313" key="9">
    <source>
        <dbReference type="Proteomes" id="UP000291236"/>
    </source>
</evidence>
<dbReference type="Gene3D" id="3.40.50.300">
    <property type="entry name" value="P-loop containing nucleotide triphosphate hydrolases"/>
    <property type="match status" value="1"/>
</dbReference>
<feature type="domain" description="ABC transporter" evidence="7">
    <location>
        <begin position="13"/>
        <end position="259"/>
    </location>
</feature>
<evidence type="ECO:0000259" key="7">
    <source>
        <dbReference type="PROSITE" id="PS50893"/>
    </source>
</evidence>
<protein>
    <submittedName>
        <fullName evidence="8">Phosphonate ABC transporter ATP-binding protein</fullName>
    </submittedName>
</protein>
<evidence type="ECO:0000256" key="6">
    <source>
        <dbReference type="ARBA" id="ARBA00023136"/>
    </source>
</evidence>
<evidence type="ECO:0000256" key="5">
    <source>
        <dbReference type="ARBA" id="ARBA00022967"/>
    </source>
</evidence>
<keyword evidence="2" id="KW-1003">Cell membrane</keyword>
<dbReference type="PANTHER" id="PTHR43166:SF6">
    <property type="entry name" value="PHOSPHONATES IMPORT ATP-BINDING PROTEIN PHNC"/>
    <property type="match status" value="1"/>
</dbReference>
<dbReference type="GO" id="GO:0005524">
    <property type="term" value="F:ATP binding"/>
    <property type="evidence" value="ECO:0007669"/>
    <property type="project" value="UniProtKB-KW"/>
</dbReference>
<keyword evidence="9" id="KW-1185">Reference proteome</keyword>
<keyword evidence="1" id="KW-0813">Transport</keyword>
<keyword evidence="3" id="KW-0547">Nucleotide-binding</keyword>
<dbReference type="InterPro" id="IPR003439">
    <property type="entry name" value="ABC_transporter-like_ATP-bd"/>
</dbReference>
<dbReference type="InterPro" id="IPR027417">
    <property type="entry name" value="P-loop_NTPase"/>
</dbReference>
<evidence type="ECO:0000256" key="1">
    <source>
        <dbReference type="ARBA" id="ARBA00022448"/>
    </source>
</evidence>
<dbReference type="PROSITE" id="PS50893">
    <property type="entry name" value="ABC_TRANSPORTER_2"/>
    <property type="match status" value="1"/>
</dbReference>
<evidence type="ECO:0000256" key="2">
    <source>
        <dbReference type="ARBA" id="ARBA00022475"/>
    </source>
</evidence>
<gene>
    <name evidence="8" type="primary">phnC</name>
    <name evidence="8" type="ORF">JCM31447_319500</name>
</gene>
<dbReference type="CDD" id="cd03256">
    <property type="entry name" value="ABC_PhnC_transporter"/>
    <property type="match status" value="1"/>
</dbReference>
<evidence type="ECO:0000313" key="8">
    <source>
        <dbReference type="EMBL" id="BBH52659.1"/>
    </source>
</evidence>
<dbReference type="GO" id="GO:0016020">
    <property type="term" value="C:membrane"/>
    <property type="evidence" value="ECO:0007669"/>
    <property type="project" value="InterPro"/>
</dbReference>
<reference evidence="8 9" key="1">
    <citation type="submission" date="2018-12" db="EMBL/GenBank/DDBJ databases">
        <title>Rubrispira sanarue gen. nov., sp., nov., a member of the order Silvanigrellales, isolated from a brackish lake in Hamamatsu Japan.</title>
        <authorList>
            <person name="Maejima Y."/>
            <person name="Iino T."/>
            <person name="Muraguchi Y."/>
            <person name="Fukuda K."/>
            <person name="Nojiri H."/>
            <person name="Ohkuma M."/>
            <person name="Moriuchi R."/>
            <person name="Dohra H."/>
            <person name="Kimbara K."/>
            <person name="Shintani M."/>
        </authorList>
    </citation>
    <scope>NUCLEOTIDE SEQUENCE [LARGE SCALE GENOMIC DNA]</scope>
    <source>
        <strain evidence="8 9">RF1110005</strain>
    </source>
</reference>
<sequence length="265" mass="29939">MTFQPARDYEFILQVKDLVKTYPNGTKALKGVSFNVPKGAFLAVIGLSGSGKSTLLRCINRIHEPTSGSVIFEGRDITHIKEHQLREARTKIGMVFQHFNLVNRRNVLNNVLTGRLGQLENKFLGGIFQKWPEKWIEEAYQALRIVGIEDKALIRADGLSGGQKQRVAIARTLMQHPDLLLADEPVASLDPSTSYSVMNYLRDLNQKHNITVVCNLHFLSLVRDYSTHVIALKNGELVFEGKPTDITEKWFKDIYGADAREVEIH</sequence>
<dbReference type="NCBIfam" id="TIGR02315">
    <property type="entry name" value="ABC_phnC"/>
    <property type="match status" value="1"/>
</dbReference>
<name>A0A4P2VMH5_FLUSA</name>
<keyword evidence="5" id="KW-1278">Translocase</keyword>
<dbReference type="SMART" id="SM00382">
    <property type="entry name" value="AAA"/>
    <property type="match status" value="1"/>
</dbReference>
<evidence type="ECO:0000256" key="4">
    <source>
        <dbReference type="ARBA" id="ARBA00022840"/>
    </source>
</evidence>
<dbReference type="PROSITE" id="PS00211">
    <property type="entry name" value="ABC_TRANSPORTER_1"/>
    <property type="match status" value="1"/>
</dbReference>
<dbReference type="PANTHER" id="PTHR43166">
    <property type="entry name" value="AMINO ACID IMPORT ATP-BINDING PROTEIN"/>
    <property type="match status" value="1"/>
</dbReference>
<dbReference type="InterPro" id="IPR017871">
    <property type="entry name" value="ABC_transporter-like_CS"/>
</dbReference>
<proteinExistence type="predicted"/>
<dbReference type="Pfam" id="PF00005">
    <property type="entry name" value="ABC_tran"/>
    <property type="match status" value="1"/>
</dbReference>
<dbReference type="GO" id="GO:0015416">
    <property type="term" value="F:ABC-type phosphonate transporter activity"/>
    <property type="evidence" value="ECO:0007669"/>
    <property type="project" value="InterPro"/>
</dbReference>
<dbReference type="InterPro" id="IPR050086">
    <property type="entry name" value="MetN_ABC_transporter-like"/>
</dbReference>
<dbReference type="Proteomes" id="UP000291236">
    <property type="component" value="Chromosome"/>
</dbReference>
<dbReference type="KEGG" id="sbf:JCM31447_319500"/>
<keyword evidence="4 8" id="KW-0067">ATP-binding</keyword>
<dbReference type="RefSeq" id="WP_216678720.1">
    <property type="nucleotide sequence ID" value="NZ_AP019368.1"/>
</dbReference>
<dbReference type="AlphaFoldDB" id="A0A4P2VMH5"/>
<keyword evidence="6" id="KW-0472">Membrane</keyword>
<organism evidence="8 9">
    <name type="scientific">Fluviispira sanaruensis</name>
    <dbReference type="NCBI Taxonomy" id="2493639"/>
    <lineage>
        <taxon>Bacteria</taxon>
        <taxon>Pseudomonadati</taxon>
        <taxon>Bdellovibrionota</taxon>
        <taxon>Oligoflexia</taxon>
        <taxon>Silvanigrellales</taxon>
        <taxon>Silvanigrellaceae</taxon>
        <taxon>Fluviispira</taxon>
    </lineage>
</organism>
<dbReference type="InterPro" id="IPR012693">
    <property type="entry name" value="ABC_transpr_PhnC"/>
</dbReference>
<dbReference type="EMBL" id="AP019368">
    <property type="protein sequence ID" value="BBH52659.1"/>
    <property type="molecule type" value="Genomic_DNA"/>
</dbReference>
<accession>A0A4P2VMH5</accession>
<dbReference type="GO" id="GO:0016887">
    <property type="term" value="F:ATP hydrolysis activity"/>
    <property type="evidence" value="ECO:0007669"/>
    <property type="project" value="InterPro"/>
</dbReference>
<dbReference type="InterPro" id="IPR003593">
    <property type="entry name" value="AAA+_ATPase"/>
</dbReference>